<dbReference type="GO" id="GO:0005506">
    <property type="term" value="F:iron ion binding"/>
    <property type="evidence" value="ECO:0007669"/>
    <property type="project" value="InterPro"/>
</dbReference>
<dbReference type="PROSITE" id="PS00086">
    <property type="entry name" value="CYTOCHROME_P450"/>
    <property type="match status" value="1"/>
</dbReference>
<dbReference type="Pfam" id="PF00067">
    <property type="entry name" value="p450"/>
    <property type="match status" value="1"/>
</dbReference>
<keyword evidence="5 6" id="KW-0349">Heme</keyword>
<dbReference type="AlphaFoldDB" id="A0A7N0V7C3"/>
<dbReference type="FunFam" id="1.10.630.10:FF:000007">
    <property type="entry name" value="Cytochrome P450 76C4"/>
    <property type="match status" value="1"/>
</dbReference>
<evidence type="ECO:0000256" key="6">
    <source>
        <dbReference type="RuleBase" id="RU000461"/>
    </source>
</evidence>
<dbReference type="InterPro" id="IPR017972">
    <property type="entry name" value="Cyt_P450_CS"/>
</dbReference>
<proteinExistence type="inferred from homology"/>
<evidence type="ECO:0000256" key="3">
    <source>
        <dbReference type="ARBA" id="ARBA00023002"/>
    </source>
</evidence>
<evidence type="ECO:0000256" key="1">
    <source>
        <dbReference type="ARBA" id="ARBA00010617"/>
    </source>
</evidence>
<dbReference type="InterPro" id="IPR002401">
    <property type="entry name" value="Cyt_P450_E_grp-I"/>
</dbReference>
<dbReference type="OMA" id="IHRHPRD"/>
<comment type="similarity">
    <text evidence="1 6">Belongs to the cytochrome P450 family.</text>
</comment>
<keyword evidence="7" id="KW-0812">Transmembrane</keyword>
<keyword evidence="7" id="KW-1133">Transmembrane helix</keyword>
<dbReference type="EnsemblPlants" id="Kaladp0101s0101.1.v1.1">
    <property type="protein sequence ID" value="Kaladp0101s0101.1.v1.1.CDS.1"/>
    <property type="gene ID" value="Kaladp0101s0101.v1.1"/>
</dbReference>
<reference evidence="8" key="1">
    <citation type="submission" date="2021-01" db="UniProtKB">
        <authorList>
            <consortium name="EnsemblPlants"/>
        </authorList>
    </citation>
    <scope>IDENTIFICATION</scope>
</reference>
<evidence type="ECO:0000256" key="2">
    <source>
        <dbReference type="ARBA" id="ARBA00022723"/>
    </source>
</evidence>
<evidence type="ECO:0000256" key="7">
    <source>
        <dbReference type="SAM" id="Phobius"/>
    </source>
</evidence>
<feature type="transmembrane region" description="Helical" evidence="7">
    <location>
        <begin position="6"/>
        <end position="23"/>
    </location>
</feature>
<keyword evidence="9" id="KW-1185">Reference proteome</keyword>
<dbReference type="PRINTS" id="PR00463">
    <property type="entry name" value="EP450I"/>
</dbReference>
<evidence type="ECO:0000256" key="5">
    <source>
        <dbReference type="PIRSR" id="PIRSR602401-1"/>
    </source>
</evidence>
<dbReference type="GO" id="GO:0004497">
    <property type="term" value="F:monooxygenase activity"/>
    <property type="evidence" value="ECO:0007669"/>
    <property type="project" value="UniProtKB-KW"/>
</dbReference>
<keyword evidence="4 5" id="KW-0408">Iron</keyword>
<keyword evidence="6" id="KW-0503">Monooxygenase</keyword>
<evidence type="ECO:0000313" key="9">
    <source>
        <dbReference type="Proteomes" id="UP000594263"/>
    </source>
</evidence>
<dbReference type="Gramene" id="Kaladp0101s0101.1.v1.1">
    <property type="protein sequence ID" value="Kaladp0101s0101.1.v1.1.CDS.1"/>
    <property type="gene ID" value="Kaladp0101s0101.v1.1"/>
</dbReference>
<dbReference type="PANTHER" id="PTHR47950:SF48">
    <property type="entry name" value="CYTOCHROME P450 FAMILY PROTEIN, EXPRESSED"/>
    <property type="match status" value="1"/>
</dbReference>
<dbReference type="SUPFAM" id="SSF48264">
    <property type="entry name" value="Cytochrome P450"/>
    <property type="match status" value="1"/>
</dbReference>
<evidence type="ECO:0008006" key="10">
    <source>
        <dbReference type="Google" id="ProtNLM"/>
    </source>
</evidence>
<feature type="binding site" description="axial binding residue" evidence="5">
    <location>
        <position position="443"/>
    </location>
    <ligand>
        <name>heme</name>
        <dbReference type="ChEBI" id="CHEBI:30413"/>
    </ligand>
    <ligandPart>
        <name>Fe</name>
        <dbReference type="ChEBI" id="CHEBI:18248"/>
    </ligandPart>
</feature>
<dbReference type="Proteomes" id="UP000594263">
    <property type="component" value="Unplaced"/>
</dbReference>
<name>A0A7N0V7C3_KALFE</name>
<comment type="cofactor">
    <cofactor evidence="5">
        <name>heme</name>
        <dbReference type="ChEBI" id="CHEBI:30413"/>
    </cofactor>
</comment>
<protein>
    <recommendedName>
        <fullName evidence="10">Cytochrome P450</fullName>
    </recommendedName>
</protein>
<evidence type="ECO:0000256" key="4">
    <source>
        <dbReference type="ARBA" id="ARBA00023004"/>
    </source>
</evidence>
<dbReference type="GO" id="GO:0020037">
    <property type="term" value="F:heme binding"/>
    <property type="evidence" value="ECO:0007669"/>
    <property type="project" value="InterPro"/>
</dbReference>
<keyword evidence="3 6" id="KW-0560">Oxidoreductase</keyword>
<sequence length="501" mass="55429">MDIQAVYLLLPLALGIIFIARTIERRASKLPPGPWGLPVIGSLHRLGAKPHQSLAQLAGRHGPIMSLKLGQVTAVVISSAPAARLVLQKQDHSFANRAIPDSISACGHDEVSVVWRPVSPRWRELRRICVSEIFSCHKMEACGGLRRDKVHQMVRDVSRIAALGEPVLIGEAAFRTMLSLISCMVLSVDVADGNSKAAAEFKKSFSGILELAGVPNSVDYFPWLRMIDPQRIRARMAAHFEKILRFTDSMIDERMRQKKLDQEQGSVSENRDVLDTLVDILLHEHSLTKKEANHLMLELFVAGTDTTSSTVEWAMSEALRSPRILSRAKAELVQVTGKGGRVEEKDIPRLPYLQAIVKETMRMHPPAPLLVPRTTLAQVDLGGFTIPKGAQIMVNVWAIGRDPGTWDSPERFEPERFLGSDVDMRGGGGRFELVPFGGGRRMCPGIPLASRMIHLMLGSLIHSFDWKLEGGAKMEDIDMDDKFGLSLQKARPLRAVPLAPL</sequence>
<organism evidence="8 9">
    <name type="scientific">Kalanchoe fedtschenkoi</name>
    <name type="common">Lavender scallops</name>
    <name type="synonym">South American air plant</name>
    <dbReference type="NCBI Taxonomy" id="63787"/>
    <lineage>
        <taxon>Eukaryota</taxon>
        <taxon>Viridiplantae</taxon>
        <taxon>Streptophyta</taxon>
        <taxon>Embryophyta</taxon>
        <taxon>Tracheophyta</taxon>
        <taxon>Spermatophyta</taxon>
        <taxon>Magnoliopsida</taxon>
        <taxon>eudicotyledons</taxon>
        <taxon>Gunneridae</taxon>
        <taxon>Pentapetalae</taxon>
        <taxon>Saxifragales</taxon>
        <taxon>Crassulaceae</taxon>
        <taxon>Kalanchoe</taxon>
    </lineage>
</organism>
<accession>A0A7N0V7C3</accession>
<dbReference type="Gene3D" id="1.10.630.10">
    <property type="entry name" value="Cytochrome P450"/>
    <property type="match status" value="1"/>
</dbReference>
<dbReference type="PRINTS" id="PR00385">
    <property type="entry name" value="P450"/>
</dbReference>
<keyword evidence="7" id="KW-0472">Membrane</keyword>
<dbReference type="PANTHER" id="PTHR47950">
    <property type="entry name" value="CYTOCHROME P450, FAMILY 76, SUBFAMILY C, POLYPEPTIDE 5-RELATED"/>
    <property type="match status" value="1"/>
</dbReference>
<dbReference type="CDD" id="cd11073">
    <property type="entry name" value="CYP76-like"/>
    <property type="match status" value="1"/>
</dbReference>
<evidence type="ECO:0000313" key="8">
    <source>
        <dbReference type="EnsemblPlants" id="Kaladp0101s0101.1.v1.1.CDS.1"/>
    </source>
</evidence>
<dbReference type="InterPro" id="IPR001128">
    <property type="entry name" value="Cyt_P450"/>
</dbReference>
<dbReference type="GO" id="GO:0016705">
    <property type="term" value="F:oxidoreductase activity, acting on paired donors, with incorporation or reduction of molecular oxygen"/>
    <property type="evidence" value="ECO:0007669"/>
    <property type="project" value="InterPro"/>
</dbReference>
<keyword evidence="2 5" id="KW-0479">Metal-binding</keyword>
<dbReference type="InterPro" id="IPR036396">
    <property type="entry name" value="Cyt_P450_sf"/>
</dbReference>